<protein>
    <recommendedName>
        <fullName evidence="2">C-type lectin domain-containing protein</fullName>
    </recommendedName>
</protein>
<dbReference type="InterPro" id="IPR003609">
    <property type="entry name" value="Pan_app"/>
</dbReference>
<reference evidence="3 4" key="1">
    <citation type="submission" date="2024-01" db="EMBL/GenBank/DDBJ databases">
        <title>The genome of the rayed Mediterranean limpet Patella caerulea (Linnaeus, 1758).</title>
        <authorList>
            <person name="Anh-Thu Weber A."/>
            <person name="Halstead-Nussloch G."/>
        </authorList>
    </citation>
    <scope>NUCLEOTIDE SEQUENCE [LARGE SCALE GENOMIC DNA]</scope>
    <source>
        <strain evidence="3">AATW-2023a</strain>
        <tissue evidence="3">Whole specimen</tissue>
    </source>
</reference>
<evidence type="ECO:0000259" key="2">
    <source>
        <dbReference type="PROSITE" id="PS50041"/>
    </source>
</evidence>
<evidence type="ECO:0000313" key="3">
    <source>
        <dbReference type="EMBL" id="KAK6167814.1"/>
    </source>
</evidence>
<comment type="caution">
    <text evidence="3">The sequence shown here is derived from an EMBL/GenBank/DDBJ whole genome shotgun (WGS) entry which is preliminary data.</text>
</comment>
<dbReference type="InterPro" id="IPR016187">
    <property type="entry name" value="CTDL_fold"/>
</dbReference>
<name>A0AAN8GGW2_PATCE</name>
<proteinExistence type="predicted"/>
<dbReference type="Gene3D" id="3.50.4.10">
    <property type="entry name" value="Hepatocyte Growth Factor"/>
    <property type="match status" value="1"/>
</dbReference>
<dbReference type="PROSITE" id="PS00615">
    <property type="entry name" value="C_TYPE_LECTIN_1"/>
    <property type="match status" value="1"/>
</dbReference>
<dbReference type="AlphaFoldDB" id="A0AAN8GGW2"/>
<dbReference type="PANTHER" id="PTHR22803">
    <property type="entry name" value="MANNOSE, PHOSPHOLIPASE, LECTIN RECEPTOR RELATED"/>
    <property type="match status" value="1"/>
</dbReference>
<dbReference type="EMBL" id="JAZGQO010000018">
    <property type="protein sequence ID" value="KAK6167814.1"/>
    <property type="molecule type" value="Genomic_DNA"/>
</dbReference>
<dbReference type="InterPro" id="IPR016186">
    <property type="entry name" value="C-type_lectin-like/link_sf"/>
</dbReference>
<dbReference type="InterPro" id="IPR050111">
    <property type="entry name" value="C-type_lectin/snaclec_domain"/>
</dbReference>
<accession>A0AAN8GGW2</accession>
<dbReference type="InterPro" id="IPR001304">
    <property type="entry name" value="C-type_lectin-like"/>
</dbReference>
<dbReference type="Pfam" id="PF00024">
    <property type="entry name" value="PAN_1"/>
    <property type="match status" value="1"/>
</dbReference>
<dbReference type="Proteomes" id="UP001347796">
    <property type="component" value="Unassembled WGS sequence"/>
</dbReference>
<dbReference type="SUPFAM" id="SSF57414">
    <property type="entry name" value="Hairpin loop containing domain-like"/>
    <property type="match status" value="1"/>
</dbReference>
<dbReference type="Pfam" id="PF00059">
    <property type="entry name" value="Lectin_C"/>
    <property type="match status" value="1"/>
</dbReference>
<dbReference type="PROSITE" id="PS50041">
    <property type="entry name" value="C_TYPE_LECTIN_2"/>
    <property type="match status" value="1"/>
</dbReference>
<dbReference type="CDD" id="cd00037">
    <property type="entry name" value="CLECT"/>
    <property type="match status" value="1"/>
</dbReference>
<organism evidence="3 4">
    <name type="scientific">Patella caerulea</name>
    <name type="common">Rayed Mediterranean limpet</name>
    <dbReference type="NCBI Taxonomy" id="87958"/>
    <lineage>
        <taxon>Eukaryota</taxon>
        <taxon>Metazoa</taxon>
        <taxon>Spiralia</taxon>
        <taxon>Lophotrochozoa</taxon>
        <taxon>Mollusca</taxon>
        <taxon>Gastropoda</taxon>
        <taxon>Patellogastropoda</taxon>
        <taxon>Patelloidea</taxon>
        <taxon>Patellidae</taxon>
        <taxon>Patella</taxon>
    </lineage>
</organism>
<dbReference type="InterPro" id="IPR018378">
    <property type="entry name" value="C-type_lectin_CS"/>
</dbReference>
<dbReference type="SUPFAM" id="SSF56436">
    <property type="entry name" value="C-type lectin-like"/>
    <property type="match status" value="1"/>
</dbReference>
<sequence>MRMDLLTNYFIVHILINRIPSNTVTITTKRGILQCSNSCGQSLYRCKGFTYNSTTKDCTLFSEFKISTARVTKFWVKIDQCPIVDGYIHLNDKGENLCIKFYFGSKNWIEAQDDCTSRGDQLVTLNTEIKTKMLYDYMITETVYSQKWWIGLKDEDGTNTYKWSDGSDVNYSNWNDSQPDFTYAGKDDDCVILEEPTSLFKWNDFNCIHNSITYICERQY</sequence>
<keyword evidence="4" id="KW-1185">Reference proteome</keyword>
<dbReference type="SMART" id="SM00034">
    <property type="entry name" value="CLECT"/>
    <property type="match status" value="1"/>
</dbReference>
<evidence type="ECO:0000256" key="1">
    <source>
        <dbReference type="ARBA" id="ARBA00023157"/>
    </source>
</evidence>
<gene>
    <name evidence="3" type="ORF">SNE40_021753</name>
</gene>
<keyword evidence="1" id="KW-1015">Disulfide bond</keyword>
<evidence type="ECO:0000313" key="4">
    <source>
        <dbReference type="Proteomes" id="UP001347796"/>
    </source>
</evidence>
<dbReference type="Gene3D" id="3.10.100.10">
    <property type="entry name" value="Mannose-Binding Protein A, subunit A"/>
    <property type="match status" value="1"/>
</dbReference>
<feature type="domain" description="C-type lectin" evidence="2">
    <location>
        <begin position="94"/>
        <end position="207"/>
    </location>
</feature>